<dbReference type="InterPro" id="IPR015341">
    <property type="entry name" value="Glyco_hydro_38_cen"/>
</dbReference>
<dbReference type="InterPro" id="IPR028995">
    <property type="entry name" value="Glyco_hydro_57/38_cen_sf"/>
</dbReference>
<dbReference type="AlphaFoldDB" id="A0A2Y9B7D7"/>
<protein>
    <submittedName>
        <fullName evidence="6">Alpha-mannosidase</fullName>
    </submittedName>
</protein>
<organism evidence="6 7">
    <name type="scientific">Faecalicatena orotica</name>
    <dbReference type="NCBI Taxonomy" id="1544"/>
    <lineage>
        <taxon>Bacteria</taxon>
        <taxon>Bacillati</taxon>
        <taxon>Bacillota</taxon>
        <taxon>Clostridia</taxon>
        <taxon>Lachnospirales</taxon>
        <taxon>Lachnospiraceae</taxon>
        <taxon>Faecalicatena</taxon>
    </lineage>
</organism>
<evidence type="ECO:0000256" key="1">
    <source>
        <dbReference type="ARBA" id="ARBA00009792"/>
    </source>
</evidence>
<dbReference type="InterPro" id="IPR000602">
    <property type="entry name" value="Glyco_hydro_38_N"/>
</dbReference>
<dbReference type="PANTHER" id="PTHR46017:SF1">
    <property type="entry name" value="ALPHA-MANNOSIDASE 2C1"/>
    <property type="match status" value="1"/>
</dbReference>
<dbReference type="InterPro" id="IPR041147">
    <property type="entry name" value="GH38_C"/>
</dbReference>
<dbReference type="RefSeq" id="WP_109729318.1">
    <property type="nucleotide sequence ID" value="NZ_BAAACK010000007.1"/>
</dbReference>
<keyword evidence="4" id="KW-0326">Glycosidase</keyword>
<dbReference type="GO" id="GO:0006013">
    <property type="term" value="P:mannose metabolic process"/>
    <property type="evidence" value="ECO:0007669"/>
    <property type="project" value="InterPro"/>
</dbReference>
<feature type="domain" description="Glycoside hydrolase family 38 central" evidence="5">
    <location>
        <begin position="517"/>
        <end position="594"/>
    </location>
</feature>
<dbReference type="InterPro" id="IPR011013">
    <property type="entry name" value="Gal_mutarotase_sf_dom"/>
</dbReference>
<dbReference type="InterPro" id="IPR037094">
    <property type="entry name" value="Glyco_hydro_38_cen_sf"/>
</dbReference>
<comment type="caution">
    <text evidence="6">The sequence shown here is derived from an EMBL/GenBank/DDBJ whole genome shotgun (WGS) entry which is preliminary data.</text>
</comment>
<keyword evidence="3" id="KW-0378">Hydrolase</keyword>
<dbReference type="GO" id="GO:0030246">
    <property type="term" value="F:carbohydrate binding"/>
    <property type="evidence" value="ECO:0007669"/>
    <property type="project" value="InterPro"/>
</dbReference>
<dbReference type="Gene3D" id="2.70.98.30">
    <property type="entry name" value="Golgi alpha-mannosidase II, domain 4"/>
    <property type="match status" value="1"/>
</dbReference>
<dbReference type="EMBL" id="QGDL01000001">
    <property type="protein sequence ID" value="PWJ31940.1"/>
    <property type="molecule type" value="Genomic_DNA"/>
</dbReference>
<dbReference type="GO" id="GO:0046872">
    <property type="term" value="F:metal ion binding"/>
    <property type="evidence" value="ECO:0007669"/>
    <property type="project" value="UniProtKB-KW"/>
</dbReference>
<dbReference type="Proteomes" id="UP000245845">
    <property type="component" value="Unassembled WGS sequence"/>
</dbReference>
<dbReference type="OrthoDB" id="9772207at2"/>
<dbReference type="SMART" id="SM00872">
    <property type="entry name" value="Alpha-mann_mid"/>
    <property type="match status" value="1"/>
</dbReference>
<dbReference type="Pfam" id="PF01074">
    <property type="entry name" value="Glyco_hydro_38N"/>
    <property type="match status" value="1"/>
</dbReference>
<dbReference type="SUPFAM" id="SSF88688">
    <property type="entry name" value="Families 57/38 glycoside transferase middle domain"/>
    <property type="match status" value="1"/>
</dbReference>
<evidence type="ECO:0000259" key="5">
    <source>
        <dbReference type="SMART" id="SM00872"/>
    </source>
</evidence>
<dbReference type="Gene3D" id="2.60.40.2220">
    <property type="match status" value="1"/>
</dbReference>
<dbReference type="InterPro" id="IPR027291">
    <property type="entry name" value="Glyco_hydro_38_N_sf"/>
</dbReference>
<dbReference type="GO" id="GO:0009313">
    <property type="term" value="P:oligosaccharide catabolic process"/>
    <property type="evidence" value="ECO:0007669"/>
    <property type="project" value="TreeGrafter"/>
</dbReference>
<dbReference type="GO" id="GO:0004559">
    <property type="term" value="F:alpha-mannosidase activity"/>
    <property type="evidence" value="ECO:0007669"/>
    <property type="project" value="InterPro"/>
</dbReference>
<accession>A0A2Y9B7D7</accession>
<reference evidence="6 7" key="1">
    <citation type="submission" date="2018-05" db="EMBL/GenBank/DDBJ databases">
        <title>The Hungate 1000. A catalogue of reference genomes from the rumen microbiome.</title>
        <authorList>
            <person name="Kelly W."/>
        </authorList>
    </citation>
    <scope>NUCLEOTIDE SEQUENCE [LARGE SCALE GENOMIC DNA]</scope>
    <source>
        <strain evidence="6 7">NLAE-zl-C242</strain>
    </source>
</reference>
<dbReference type="FunFam" id="1.20.1270.50:FF:000004">
    <property type="entry name" value="alpha-mannosidase 2C1 isoform X1"/>
    <property type="match status" value="1"/>
</dbReference>
<dbReference type="Pfam" id="PF17677">
    <property type="entry name" value="Glyco_hydro38C2"/>
    <property type="match status" value="1"/>
</dbReference>
<dbReference type="InterPro" id="IPR011682">
    <property type="entry name" value="Glyco_hydro_38_C"/>
</dbReference>
<dbReference type="InterPro" id="IPR011330">
    <property type="entry name" value="Glyco_hydro/deAcase_b/a-brl"/>
</dbReference>
<evidence type="ECO:0000313" key="7">
    <source>
        <dbReference type="Proteomes" id="UP000245845"/>
    </source>
</evidence>
<evidence type="ECO:0000256" key="4">
    <source>
        <dbReference type="ARBA" id="ARBA00023295"/>
    </source>
</evidence>
<evidence type="ECO:0000313" key="6">
    <source>
        <dbReference type="EMBL" id="PWJ31940.1"/>
    </source>
</evidence>
<dbReference type="Pfam" id="PF09261">
    <property type="entry name" value="Alpha-mann_mid"/>
    <property type="match status" value="1"/>
</dbReference>
<name>A0A2Y9B7D7_9FIRM</name>
<proteinExistence type="inferred from homology"/>
<keyword evidence="7" id="KW-1185">Reference proteome</keyword>
<sequence>MFFTIEKFQKRVEELGIKRYVGCRSIAPFISMPDHALDDEVHLVPPERIEGRPLELNDIFKGRDSYLWLEKKVQIPETKEGCKAVGLFDFGKTGDCYNSGFESLLYIDGIPYQGVDTNHREVLFDKLEGRMVKLTFMLWSGLEGGGIHRDFYHRVKEASLGYLHEKTDELYYYGKAITETLLLLSPDDEEYIELKNLFENVLSCIEWDEEFFYGTIETAHSVLAGGLKQLEKHSKVNINVVGHTHIDVAWLWRTKHTREKVIRSFTTALRMMEQYEEFTFLQTQPQLYNYIKQDRPDLYEIIKEKIEEGRWEPDGGMWVEADCNLPSGESLVRQFLYGIRFIKQEFGKECKYLWLPDVFGYSWALPQILKQCRIDTFMTTKISWNQFNTMPDDVFWWRGIDGSEILTYFVNTPEEGRELDTRYSTYSGMMDPRTVAGSWKKFRNKNLSKNTLISYGYGDGGGGVTRDMLEMRRAMDKLPGLPGVKPVRALDFFNQLHEDIENSDEYVHTWDGELYLEYHRGTYTSQAYNKKVNRYMEQRLTQAEWLASVCYAGGGEYPRQEIEDCWREVLLQQFHDIIPGSSIREVYEDSRISYERAEKLADGIIENAFKKLIVPKENCFGIYTVNSFGGKELVHVPVIQDGDFIDAAGKKLEAQRTAKGYEVLMEIQPFSMCNITFRLGKDKTQEQKSAFKLNRNSIETPYYVIEWNEAGQLVKIFDKEADRMVIREGEKGNVLEIYEDKPLKYDAWDIDIFHVKKKEIIEQCKGGQVVEEGPLKAVIRFEYSFHKSQIVQDMAVYRDSRRIDFTTHVDWQEDHKLLKTAFYTDIRVVKATYDIQFGHVERPTHWNTSWDWARFEVCGHKWADISEEDYGVALLNDSKYGYSIKDHVMRLSLLKSAKFPDTSADMGEHDFVYSFLPHTGRAQEGGVIEAANNLNLPAQAVSGEFKDKNQLVKVSDDGVQIDAVKKAEDEECLIVRLHECRGGRHKVQLSSGYNIQKIVPCNLLEESNGEEEGNGELEFVIKPFEIMSLKLYLDLERGYPYETFPN</sequence>
<comment type="similarity">
    <text evidence="1">Belongs to the glycosyl hydrolase 38 family.</text>
</comment>
<gene>
    <name evidence="6" type="ORF">A8806_101227</name>
</gene>
<dbReference type="SUPFAM" id="SSF88713">
    <property type="entry name" value="Glycoside hydrolase/deacetylase"/>
    <property type="match status" value="1"/>
</dbReference>
<keyword evidence="2" id="KW-0479">Metal-binding</keyword>
<evidence type="ECO:0000256" key="2">
    <source>
        <dbReference type="ARBA" id="ARBA00022723"/>
    </source>
</evidence>
<evidence type="ECO:0000256" key="3">
    <source>
        <dbReference type="ARBA" id="ARBA00022801"/>
    </source>
</evidence>
<dbReference type="SUPFAM" id="SSF74650">
    <property type="entry name" value="Galactose mutarotase-like"/>
    <property type="match status" value="1"/>
</dbReference>
<dbReference type="CDD" id="cd10789">
    <property type="entry name" value="GH38N_AMII_ER_cytosolic"/>
    <property type="match status" value="1"/>
</dbReference>
<dbReference type="Pfam" id="PF07748">
    <property type="entry name" value="Glyco_hydro_38C"/>
    <property type="match status" value="1"/>
</dbReference>
<dbReference type="Gene3D" id="3.20.110.10">
    <property type="entry name" value="Glycoside hydrolase 38, N terminal domain"/>
    <property type="match status" value="1"/>
</dbReference>
<dbReference type="FunFam" id="2.70.98.30:FF:000010">
    <property type="entry name" value="Cytosolic alpha-mannosidase"/>
    <property type="match status" value="1"/>
</dbReference>
<dbReference type="FunFam" id="3.20.110.10:FF:000002">
    <property type="entry name" value="alpha-mannosidase 2C1 isoform X1"/>
    <property type="match status" value="1"/>
</dbReference>
<dbReference type="Gene3D" id="1.20.1270.50">
    <property type="entry name" value="Glycoside hydrolase family 38, central domain"/>
    <property type="match status" value="1"/>
</dbReference>
<dbReference type="PANTHER" id="PTHR46017">
    <property type="entry name" value="ALPHA-MANNOSIDASE 2C1"/>
    <property type="match status" value="1"/>
</dbReference>